<feature type="region of interest" description="Disordered" evidence="6">
    <location>
        <begin position="157"/>
        <end position="177"/>
    </location>
</feature>
<evidence type="ECO:0000256" key="1">
    <source>
        <dbReference type="ARBA" id="ARBA00022980"/>
    </source>
</evidence>
<dbReference type="PATRIC" id="fig|1618742.3.peg.765"/>
<dbReference type="NCBIfam" id="TIGR03654">
    <property type="entry name" value="L6_bact"/>
    <property type="match status" value="1"/>
</dbReference>
<gene>
    <name evidence="3" type="primary">rplF</name>
    <name evidence="8" type="ORF">US50_C0052G0018</name>
</gene>
<name>A0A0G0GWA5_9BACT</name>
<dbReference type="SUPFAM" id="SSF56053">
    <property type="entry name" value="Ribosomal protein L6"/>
    <property type="match status" value="2"/>
</dbReference>
<feature type="compositionally biased region" description="Basic and acidic residues" evidence="6">
    <location>
        <begin position="157"/>
        <end position="168"/>
    </location>
</feature>
<dbReference type="PROSITE" id="PS00525">
    <property type="entry name" value="RIBOSOMAL_L6_1"/>
    <property type="match status" value="1"/>
</dbReference>
<evidence type="ECO:0000256" key="4">
    <source>
        <dbReference type="RuleBase" id="RU003869"/>
    </source>
</evidence>
<keyword evidence="3 5" id="KW-0694">RNA-binding</keyword>
<keyword evidence="2 3" id="KW-0687">Ribonucleoprotein</keyword>
<evidence type="ECO:0000256" key="2">
    <source>
        <dbReference type="ARBA" id="ARBA00023274"/>
    </source>
</evidence>
<feature type="domain" description="Large ribosomal subunit protein uL6 alpha-beta" evidence="7">
    <location>
        <begin position="11"/>
        <end position="82"/>
    </location>
</feature>
<comment type="subunit">
    <text evidence="3">Part of the 50S ribosomal subunit.</text>
</comment>
<dbReference type="InterPro" id="IPR020040">
    <property type="entry name" value="Ribosomal_uL6_a/b-dom"/>
</dbReference>
<keyword evidence="3 5" id="KW-0699">rRNA-binding</keyword>
<protein>
    <recommendedName>
        <fullName evidence="3">Large ribosomal subunit protein uL6</fullName>
    </recommendedName>
</protein>
<dbReference type="PRINTS" id="PR00059">
    <property type="entry name" value="RIBOSOMALL6"/>
</dbReference>
<sequence length="177" mass="19674">MSKIGKQIINIPKGTEVKIDGGNLSVKGPKGTLERSFRDEVEIKIENNEVKVNPRGSSKFARSLWGTSASHIKNMIKGVNEGYEKKLLVEGVGYKWEATPKQVTLALGFSHPVKIDVPPELKVVTEKSTMTISGIDKEMVGEFSAKIRALKKPEPYKGKGIRYQDEHVRRKQGKKTA</sequence>
<proteinExistence type="inferred from homology"/>
<reference evidence="8 9" key="1">
    <citation type="journal article" date="2015" name="Nature">
        <title>rRNA introns, odd ribosomes, and small enigmatic genomes across a large radiation of phyla.</title>
        <authorList>
            <person name="Brown C.T."/>
            <person name="Hug L.A."/>
            <person name="Thomas B.C."/>
            <person name="Sharon I."/>
            <person name="Castelle C.J."/>
            <person name="Singh A."/>
            <person name="Wilkins M.J."/>
            <person name="Williams K.H."/>
            <person name="Banfield J.F."/>
        </authorList>
    </citation>
    <scope>NUCLEOTIDE SEQUENCE [LARGE SCALE GENOMIC DNA]</scope>
</reference>
<organism evidence="8 9">
    <name type="scientific">Candidatus Nomurabacteria bacterium GW2011_GWB1_37_5</name>
    <dbReference type="NCBI Taxonomy" id="1618742"/>
    <lineage>
        <taxon>Bacteria</taxon>
        <taxon>Candidatus Nomuraibacteriota</taxon>
    </lineage>
</organism>
<dbReference type="AlphaFoldDB" id="A0A0G0GWA5"/>
<keyword evidence="1 3" id="KW-0689">Ribosomal protein</keyword>
<comment type="caution">
    <text evidence="8">The sequence shown here is derived from an EMBL/GenBank/DDBJ whole genome shotgun (WGS) entry which is preliminary data.</text>
</comment>
<feature type="domain" description="Large ribosomal subunit protein uL6 alpha-beta" evidence="7">
    <location>
        <begin position="91"/>
        <end position="163"/>
    </location>
</feature>
<dbReference type="Pfam" id="PF00347">
    <property type="entry name" value="Ribosomal_L6"/>
    <property type="match status" value="2"/>
</dbReference>
<dbReference type="PANTHER" id="PTHR11655:SF14">
    <property type="entry name" value="LARGE RIBOSOMAL SUBUNIT PROTEIN UL6M"/>
    <property type="match status" value="1"/>
</dbReference>
<evidence type="ECO:0000313" key="9">
    <source>
        <dbReference type="Proteomes" id="UP000033876"/>
    </source>
</evidence>
<evidence type="ECO:0000256" key="3">
    <source>
        <dbReference type="HAMAP-Rule" id="MF_01365"/>
    </source>
</evidence>
<evidence type="ECO:0000256" key="6">
    <source>
        <dbReference type="SAM" id="MobiDB-lite"/>
    </source>
</evidence>
<dbReference type="GO" id="GO:0003735">
    <property type="term" value="F:structural constituent of ribosome"/>
    <property type="evidence" value="ECO:0007669"/>
    <property type="project" value="UniProtKB-UniRule"/>
</dbReference>
<evidence type="ECO:0000256" key="5">
    <source>
        <dbReference type="RuleBase" id="RU003870"/>
    </source>
</evidence>
<comment type="function">
    <text evidence="3 5">This protein binds to the 23S rRNA, and is important in its secondary structure. It is located near the subunit interface in the base of the L7/L12 stalk, and near the tRNA binding site of the peptidyltransferase center.</text>
</comment>
<dbReference type="PIRSF" id="PIRSF002162">
    <property type="entry name" value="Ribosomal_L6"/>
    <property type="match status" value="1"/>
</dbReference>
<comment type="similarity">
    <text evidence="3 4">Belongs to the universal ribosomal protein uL6 family.</text>
</comment>
<dbReference type="InterPro" id="IPR019906">
    <property type="entry name" value="Ribosomal_uL6_bac-type"/>
</dbReference>
<dbReference type="Gene3D" id="3.90.930.12">
    <property type="entry name" value="Ribosomal protein L6, alpha-beta domain"/>
    <property type="match status" value="2"/>
</dbReference>
<dbReference type="GO" id="GO:0022625">
    <property type="term" value="C:cytosolic large ribosomal subunit"/>
    <property type="evidence" value="ECO:0007669"/>
    <property type="project" value="UniProtKB-UniRule"/>
</dbReference>
<accession>A0A0G0GWA5</accession>
<dbReference type="EMBL" id="LBTF01000052">
    <property type="protein sequence ID" value="KKQ34337.1"/>
    <property type="molecule type" value="Genomic_DNA"/>
</dbReference>
<evidence type="ECO:0000313" key="8">
    <source>
        <dbReference type="EMBL" id="KKQ34337.1"/>
    </source>
</evidence>
<dbReference type="InterPro" id="IPR000702">
    <property type="entry name" value="Ribosomal_uL6-like"/>
</dbReference>
<dbReference type="HAMAP" id="MF_01365_B">
    <property type="entry name" value="Ribosomal_uL6_B"/>
    <property type="match status" value="1"/>
</dbReference>
<dbReference type="GO" id="GO:0002181">
    <property type="term" value="P:cytoplasmic translation"/>
    <property type="evidence" value="ECO:0007669"/>
    <property type="project" value="TreeGrafter"/>
</dbReference>
<dbReference type="InterPro" id="IPR002358">
    <property type="entry name" value="Ribosomal_uL6_CS"/>
</dbReference>
<evidence type="ECO:0000259" key="7">
    <source>
        <dbReference type="Pfam" id="PF00347"/>
    </source>
</evidence>
<dbReference type="Proteomes" id="UP000033876">
    <property type="component" value="Unassembled WGS sequence"/>
</dbReference>
<dbReference type="GO" id="GO:0019843">
    <property type="term" value="F:rRNA binding"/>
    <property type="evidence" value="ECO:0007669"/>
    <property type="project" value="UniProtKB-UniRule"/>
</dbReference>
<dbReference type="InterPro" id="IPR036789">
    <property type="entry name" value="Ribosomal_uL6-like_a/b-dom_sf"/>
</dbReference>
<dbReference type="PANTHER" id="PTHR11655">
    <property type="entry name" value="60S/50S RIBOSOMAL PROTEIN L6/L9"/>
    <property type="match status" value="1"/>
</dbReference>